<dbReference type="Proteomes" id="UP001255856">
    <property type="component" value="Unassembled WGS sequence"/>
</dbReference>
<dbReference type="FunFam" id="3.30.470.20:FF:000028">
    <property type="entry name" value="Methylcrotonoyl-CoA carboxylase subunit alpha, mitochondrial"/>
    <property type="match status" value="1"/>
</dbReference>
<evidence type="ECO:0000256" key="6">
    <source>
        <dbReference type="ARBA" id="ARBA00022946"/>
    </source>
</evidence>
<comment type="subunit">
    <text evidence="9">Probably a heterodimer composed of biotin-containing alpha subunits and beta subunits.</text>
</comment>
<gene>
    <name evidence="14" type="ORF">QBZ16_005216</name>
</gene>
<evidence type="ECO:0000256" key="7">
    <source>
        <dbReference type="ARBA" id="ARBA00023128"/>
    </source>
</evidence>
<dbReference type="SUPFAM" id="SSF51246">
    <property type="entry name" value="Rudiment single hybrid motif"/>
    <property type="match status" value="1"/>
</dbReference>
<dbReference type="SUPFAM" id="SSF56059">
    <property type="entry name" value="Glutathione synthetase ATP-binding domain-like"/>
    <property type="match status" value="1"/>
</dbReference>
<dbReference type="FunFam" id="3.40.50.20:FF:000010">
    <property type="entry name" value="Propionyl-CoA carboxylase subunit alpha"/>
    <property type="match status" value="1"/>
</dbReference>
<dbReference type="Gene3D" id="3.40.50.20">
    <property type="match status" value="1"/>
</dbReference>
<dbReference type="Pfam" id="PF00364">
    <property type="entry name" value="Biotin_lipoyl"/>
    <property type="match status" value="1"/>
</dbReference>
<evidence type="ECO:0000313" key="14">
    <source>
        <dbReference type="EMBL" id="KAK2076988.1"/>
    </source>
</evidence>
<dbReference type="InterPro" id="IPR050856">
    <property type="entry name" value="Biotin_carboxylase_complex"/>
</dbReference>
<dbReference type="Pfam" id="PF02786">
    <property type="entry name" value="CPSase_L_D2"/>
    <property type="match status" value="1"/>
</dbReference>
<comment type="cofactor">
    <cofactor evidence="1">
        <name>biotin</name>
        <dbReference type="ChEBI" id="CHEBI:57586"/>
    </cofactor>
</comment>
<dbReference type="InterPro" id="IPR011761">
    <property type="entry name" value="ATP-grasp"/>
</dbReference>
<keyword evidence="15" id="KW-1185">Reference proteome</keyword>
<evidence type="ECO:0000256" key="4">
    <source>
        <dbReference type="ARBA" id="ARBA00022741"/>
    </source>
</evidence>
<dbReference type="SUPFAM" id="SSF52440">
    <property type="entry name" value="PreATP-grasp domain"/>
    <property type="match status" value="1"/>
</dbReference>
<dbReference type="PROSITE" id="PS50975">
    <property type="entry name" value="ATP_GRASP"/>
    <property type="match status" value="1"/>
</dbReference>
<dbReference type="SMART" id="SM00878">
    <property type="entry name" value="Biotin_carb_C"/>
    <property type="match status" value="1"/>
</dbReference>
<dbReference type="InterPro" id="IPR001882">
    <property type="entry name" value="Biotin_BS"/>
</dbReference>
<dbReference type="Gene3D" id="3.30.470.20">
    <property type="entry name" value="ATP-grasp fold, B domain"/>
    <property type="match status" value="1"/>
</dbReference>
<dbReference type="AlphaFoldDB" id="A0AAD9IEZ9"/>
<keyword evidence="3" id="KW-0436">Ligase</keyword>
<protein>
    <submittedName>
        <fullName evidence="14">Uncharacterized protein</fullName>
    </submittedName>
</protein>
<dbReference type="Gene3D" id="3.30.700.40">
    <property type="match status" value="1"/>
</dbReference>
<keyword evidence="6" id="KW-0809">Transit peptide</keyword>
<dbReference type="InterPro" id="IPR011053">
    <property type="entry name" value="Single_hybrid_motif"/>
</dbReference>
<evidence type="ECO:0000256" key="1">
    <source>
        <dbReference type="ARBA" id="ARBA00001953"/>
    </source>
</evidence>
<dbReference type="InterPro" id="IPR011054">
    <property type="entry name" value="Rudment_hybrid_motif"/>
</dbReference>
<dbReference type="PROSITE" id="PS00867">
    <property type="entry name" value="CPSASE_2"/>
    <property type="match status" value="1"/>
</dbReference>
<evidence type="ECO:0000256" key="3">
    <source>
        <dbReference type="ARBA" id="ARBA00022598"/>
    </source>
</evidence>
<evidence type="ECO:0000256" key="5">
    <source>
        <dbReference type="ARBA" id="ARBA00022840"/>
    </source>
</evidence>
<keyword evidence="5 10" id="KW-0067">ATP-binding</keyword>
<accession>A0AAD9IEZ9</accession>
<dbReference type="SUPFAM" id="SSF51230">
    <property type="entry name" value="Single hybrid motif"/>
    <property type="match status" value="1"/>
</dbReference>
<dbReference type="PROSITE" id="PS50968">
    <property type="entry name" value="BIOTINYL_LIPOYL"/>
    <property type="match status" value="1"/>
</dbReference>
<dbReference type="EMBL" id="JASFZW010000008">
    <property type="protein sequence ID" value="KAK2076988.1"/>
    <property type="molecule type" value="Genomic_DNA"/>
</dbReference>
<dbReference type="PROSITE" id="PS00188">
    <property type="entry name" value="BIOTIN"/>
    <property type="match status" value="1"/>
</dbReference>
<dbReference type="Pfam" id="PF00289">
    <property type="entry name" value="Biotin_carb_N"/>
    <property type="match status" value="1"/>
</dbReference>
<evidence type="ECO:0000256" key="9">
    <source>
        <dbReference type="ARBA" id="ARBA00062371"/>
    </source>
</evidence>
<proteinExistence type="predicted"/>
<evidence type="ECO:0000256" key="10">
    <source>
        <dbReference type="PROSITE-ProRule" id="PRU00409"/>
    </source>
</evidence>
<reference evidence="14" key="1">
    <citation type="submission" date="2021-01" db="EMBL/GenBank/DDBJ databases">
        <authorList>
            <person name="Eckstrom K.M.E."/>
        </authorList>
    </citation>
    <scope>NUCLEOTIDE SEQUENCE</scope>
    <source>
        <strain evidence="14">UVCC 0001</strain>
    </source>
</reference>
<keyword evidence="8" id="KW-0092">Biotin</keyword>
<dbReference type="InterPro" id="IPR011764">
    <property type="entry name" value="Biotin_carboxylation_dom"/>
</dbReference>
<dbReference type="PANTHER" id="PTHR18866:SF33">
    <property type="entry name" value="METHYLCROTONOYL-COA CARBOXYLASE SUBUNIT ALPHA, MITOCHONDRIAL-RELATED"/>
    <property type="match status" value="1"/>
</dbReference>
<dbReference type="Gene3D" id="3.30.1490.20">
    <property type="entry name" value="ATP-grasp fold, A domain"/>
    <property type="match status" value="1"/>
</dbReference>
<dbReference type="FunFam" id="2.40.50.100:FF:000003">
    <property type="entry name" value="Acetyl-CoA carboxylase biotin carboxyl carrier protein"/>
    <property type="match status" value="1"/>
</dbReference>
<evidence type="ECO:0000256" key="8">
    <source>
        <dbReference type="ARBA" id="ARBA00023267"/>
    </source>
</evidence>
<dbReference type="InterPro" id="IPR005481">
    <property type="entry name" value="BC-like_N"/>
</dbReference>
<name>A0AAD9IEZ9_PROWI</name>
<dbReference type="InterPro" id="IPR005482">
    <property type="entry name" value="Biotin_COase_C"/>
</dbReference>
<dbReference type="CDD" id="cd06850">
    <property type="entry name" value="biotinyl_domain"/>
    <property type="match status" value="1"/>
</dbReference>
<dbReference type="Gene3D" id="2.40.50.100">
    <property type="match status" value="1"/>
</dbReference>
<comment type="caution">
    <text evidence="14">The sequence shown here is derived from an EMBL/GenBank/DDBJ whole genome shotgun (WGS) entry which is preliminary data.</text>
</comment>
<evidence type="ECO:0000259" key="11">
    <source>
        <dbReference type="PROSITE" id="PS50968"/>
    </source>
</evidence>
<dbReference type="InterPro" id="IPR005479">
    <property type="entry name" value="CPAse_ATP-bd"/>
</dbReference>
<keyword evidence="4 10" id="KW-0547">Nucleotide-binding</keyword>
<evidence type="ECO:0000313" key="15">
    <source>
        <dbReference type="Proteomes" id="UP001255856"/>
    </source>
</evidence>
<dbReference type="InterPro" id="IPR013815">
    <property type="entry name" value="ATP_grasp_subdomain_1"/>
</dbReference>
<feature type="domain" description="Lipoyl-binding" evidence="11">
    <location>
        <begin position="643"/>
        <end position="717"/>
    </location>
</feature>
<comment type="subcellular location">
    <subcellularLocation>
        <location evidence="2">Mitochondrion matrix</location>
    </subcellularLocation>
</comment>
<evidence type="ECO:0000259" key="13">
    <source>
        <dbReference type="PROSITE" id="PS50979"/>
    </source>
</evidence>
<dbReference type="InterPro" id="IPR000089">
    <property type="entry name" value="Biotin_lipoyl"/>
</dbReference>
<dbReference type="InterPro" id="IPR016185">
    <property type="entry name" value="PreATP-grasp_dom_sf"/>
</dbReference>
<keyword evidence="7" id="KW-0496">Mitochondrion</keyword>
<dbReference type="GO" id="GO:0005759">
    <property type="term" value="C:mitochondrial matrix"/>
    <property type="evidence" value="ECO:0007669"/>
    <property type="project" value="UniProtKB-SubCell"/>
</dbReference>
<feature type="domain" description="ATP-grasp" evidence="12">
    <location>
        <begin position="159"/>
        <end position="357"/>
    </location>
</feature>
<dbReference type="PROSITE" id="PS50979">
    <property type="entry name" value="BC"/>
    <property type="match status" value="1"/>
</dbReference>
<dbReference type="FunFam" id="3.30.1490.20:FF:000003">
    <property type="entry name" value="acetyl-CoA carboxylase isoform X1"/>
    <property type="match status" value="1"/>
</dbReference>
<feature type="domain" description="Biotin carboxylation" evidence="13">
    <location>
        <begin position="40"/>
        <end position="498"/>
    </location>
</feature>
<dbReference type="Pfam" id="PF02785">
    <property type="entry name" value="Biotin_carb_C"/>
    <property type="match status" value="1"/>
</dbReference>
<dbReference type="PANTHER" id="PTHR18866">
    <property type="entry name" value="CARBOXYLASE:PYRUVATE/ACETYL-COA/PROPIONYL-COA CARBOXYLASE"/>
    <property type="match status" value="1"/>
</dbReference>
<organism evidence="14 15">
    <name type="scientific">Prototheca wickerhamii</name>
    <dbReference type="NCBI Taxonomy" id="3111"/>
    <lineage>
        <taxon>Eukaryota</taxon>
        <taxon>Viridiplantae</taxon>
        <taxon>Chlorophyta</taxon>
        <taxon>core chlorophytes</taxon>
        <taxon>Trebouxiophyceae</taxon>
        <taxon>Chlorellales</taxon>
        <taxon>Chlorellaceae</taxon>
        <taxon>Prototheca</taxon>
    </lineage>
</organism>
<dbReference type="GO" id="GO:0005524">
    <property type="term" value="F:ATP binding"/>
    <property type="evidence" value="ECO:0007669"/>
    <property type="project" value="UniProtKB-UniRule"/>
</dbReference>
<evidence type="ECO:0000256" key="2">
    <source>
        <dbReference type="ARBA" id="ARBA00004305"/>
    </source>
</evidence>
<sequence>MQAIRFAARQRKRSLLGRVTGLHARFLSGDAVPTRGQAPAIAKLLVANRGEIACRVLTSARRLGIPSVAVYSEADRHSKHVSLADEAYCIGPAPARESYLLSDRILAAARDCGATAVHPGYGFLSENTDFAAALEAAGLTFVGPPAAAIRAMGDKSQAKALMSAAGVPVVPGYLGEKQDPESLLAEADRIGYPVLIKAVLGGGGKGMKLAESRDQFLDALASARREALTGFGDDRVLLERYVQRPRHVEVQVVADAHGGVVHLFERDCSVQRRHQKVIEEAPAPGLSPALREALGASAVAAARAVGYRNAGTVEFILDTASDEHYFMEMNTRLQVEHPVTEAVTGVDLVEWQLRVAAGEPLPLRQEDVRLRGHAFEARIYAENPRRGFLPAGGVLRRWAQPAGAAEFEFQGPRDAPAVRVDSGVRAGDAVGVHYDPMIAKLIVRGADRADALARLDAALARTQVAGLPTNVEFVRRIAADADFRRGGVDTGFIPQREAELLAPEPEPSAAELALGALLVQSLDAKDAESDDLGDELSASPWLAADGFRVSLPGRAALGFEREGRRYGAVLAHDGNAVRVSVTDEADADAAPAAVTALDVSLTNDAISAEIDGKRLRGQYALMQLPDGAPDAQVVDLWLEDGRRVQLRRPIVAAPMPGKVVKLHVSVGDRVREGQALVALEAMKMEHSVVAPCDGVVAELAAKPEQQVGDGHVLVVVAAAAEEHAEAA</sequence>
<dbReference type="GO" id="GO:0046872">
    <property type="term" value="F:metal ion binding"/>
    <property type="evidence" value="ECO:0007669"/>
    <property type="project" value="InterPro"/>
</dbReference>
<dbReference type="GO" id="GO:0004485">
    <property type="term" value="F:methylcrotonoyl-CoA carboxylase activity"/>
    <property type="evidence" value="ECO:0007669"/>
    <property type="project" value="UniProtKB-ARBA"/>
</dbReference>
<evidence type="ECO:0000259" key="12">
    <source>
        <dbReference type="PROSITE" id="PS50975"/>
    </source>
</evidence>